<dbReference type="EMBL" id="CACRXK020022706">
    <property type="protein sequence ID" value="CAB4037078.1"/>
    <property type="molecule type" value="Genomic_DNA"/>
</dbReference>
<comment type="caution">
    <text evidence="2">The sequence shown here is derived from an EMBL/GenBank/DDBJ whole genome shotgun (WGS) entry which is preliminary data.</text>
</comment>
<feature type="non-terminal residue" evidence="2">
    <location>
        <position position="1"/>
    </location>
</feature>
<evidence type="ECO:0000313" key="2">
    <source>
        <dbReference type="EMBL" id="CAB4037078.1"/>
    </source>
</evidence>
<gene>
    <name evidence="2" type="ORF">PACLA_8A088853</name>
</gene>
<feature type="non-terminal residue" evidence="2">
    <location>
        <position position="76"/>
    </location>
</feature>
<reference evidence="2" key="1">
    <citation type="submission" date="2020-04" db="EMBL/GenBank/DDBJ databases">
        <authorList>
            <person name="Alioto T."/>
            <person name="Alioto T."/>
            <person name="Gomez Garrido J."/>
        </authorList>
    </citation>
    <scope>NUCLEOTIDE SEQUENCE</scope>
    <source>
        <strain evidence="2">A484AB</strain>
    </source>
</reference>
<feature type="region of interest" description="Disordered" evidence="1">
    <location>
        <begin position="36"/>
        <end position="76"/>
    </location>
</feature>
<evidence type="ECO:0000313" key="3">
    <source>
        <dbReference type="Proteomes" id="UP001152795"/>
    </source>
</evidence>
<protein>
    <submittedName>
        <fullName evidence="2">Uncharacterized protein</fullName>
    </submittedName>
</protein>
<proteinExistence type="predicted"/>
<sequence length="76" mass="8168">TSKMMNESQRYTCMQESDSCVATENVSCHKNLVDAGIKSKHGDSSEPLSDGSDSDGYLTCDERGDSSDDENGDPQA</sequence>
<keyword evidence="3" id="KW-1185">Reference proteome</keyword>
<dbReference type="Proteomes" id="UP001152795">
    <property type="component" value="Unassembled WGS sequence"/>
</dbReference>
<organism evidence="2 3">
    <name type="scientific">Paramuricea clavata</name>
    <name type="common">Red gorgonian</name>
    <name type="synonym">Violescent sea-whip</name>
    <dbReference type="NCBI Taxonomy" id="317549"/>
    <lineage>
        <taxon>Eukaryota</taxon>
        <taxon>Metazoa</taxon>
        <taxon>Cnidaria</taxon>
        <taxon>Anthozoa</taxon>
        <taxon>Octocorallia</taxon>
        <taxon>Malacalcyonacea</taxon>
        <taxon>Plexauridae</taxon>
        <taxon>Paramuricea</taxon>
    </lineage>
</organism>
<accession>A0A6S7K0W7</accession>
<dbReference type="AlphaFoldDB" id="A0A6S7K0W7"/>
<name>A0A6S7K0W7_PARCT</name>
<evidence type="ECO:0000256" key="1">
    <source>
        <dbReference type="SAM" id="MobiDB-lite"/>
    </source>
</evidence>
<feature type="compositionally biased region" description="Acidic residues" evidence="1">
    <location>
        <begin position="67"/>
        <end position="76"/>
    </location>
</feature>